<feature type="domain" description="FAD-binding" evidence="2">
    <location>
        <begin position="51"/>
        <end position="98"/>
    </location>
</feature>
<organism evidence="3">
    <name type="scientific">Fagus sylvatica</name>
    <name type="common">Beechnut</name>
    <dbReference type="NCBI Taxonomy" id="28930"/>
    <lineage>
        <taxon>Eukaryota</taxon>
        <taxon>Viridiplantae</taxon>
        <taxon>Streptophyta</taxon>
        <taxon>Embryophyta</taxon>
        <taxon>Tracheophyta</taxon>
        <taxon>Spermatophyta</taxon>
        <taxon>Magnoliopsida</taxon>
        <taxon>eudicotyledons</taxon>
        <taxon>Gunneridae</taxon>
        <taxon>Pentapetalae</taxon>
        <taxon>rosids</taxon>
        <taxon>fabids</taxon>
        <taxon>Fagales</taxon>
        <taxon>Fagaceae</taxon>
        <taxon>Fagus</taxon>
    </lineage>
</organism>
<accession>A0A2N9F7J9</accession>
<sequence>MLGMGRCNGKKKRLLELFGNWCNEVITLLRETPEHMILRRDIYDRDMIYCWGIGRVTLLGDAAHPMQPNFGQGGCMAIEDCYQLILELDKFAKSGSDVQESYEIVSTLRRYEKNRMFRVSTVHAASRMASKMIDTYQPYMEFATGPLSHLSTLRIKHPSIHVARALLQFFLPQFLTWMIAGHGWDSARSAVNEAGPLAMFKLSLKALEQTMRMGMINMTASPSISSSSSILSFAPLSKLNYMSIYDMDEALPEELLRNLISLRTLHLEKCPLPPQGMRYLTALQRLYVWKSEVVDPFHDWDEMEWQGLRSLLSMGFSQLPELVSLPVGLQHLTSLQTLKIWWCPKLTSLPEWIGGLTSLQTLEIYRCPILSERCKREIGEDWPKIAKIPNLKGDLSPPEEEEEEEEDSDKKKAALKNRNLIKSFGCFNCSTTDGTS</sequence>
<gene>
    <name evidence="3" type="ORF">FSB_LOCUS10957</name>
</gene>
<dbReference type="PANTHER" id="PTHR46496:SF6">
    <property type="entry name" value="ZEAXANTHIN EPOXIDASE, CHLOROPLASTIC-LIKE ISOFORM X1"/>
    <property type="match status" value="1"/>
</dbReference>
<dbReference type="SUPFAM" id="SSF51905">
    <property type="entry name" value="FAD/NAD(P)-binding domain"/>
    <property type="match status" value="1"/>
</dbReference>
<dbReference type="PANTHER" id="PTHR46496">
    <property type="match status" value="1"/>
</dbReference>
<dbReference type="EMBL" id="OIVN01000620">
    <property type="protein sequence ID" value="SPC83075.1"/>
    <property type="molecule type" value="Genomic_DNA"/>
</dbReference>
<reference evidence="3" key="1">
    <citation type="submission" date="2018-02" db="EMBL/GenBank/DDBJ databases">
        <authorList>
            <person name="Cohen D.B."/>
            <person name="Kent A.D."/>
        </authorList>
    </citation>
    <scope>NUCLEOTIDE SEQUENCE</scope>
</reference>
<dbReference type="InterPro" id="IPR036188">
    <property type="entry name" value="FAD/NAD-bd_sf"/>
</dbReference>
<evidence type="ECO:0000259" key="2">
    <source>
        <dbReference type="Pfam" id="PF01494"/>
    </source>
</evidence>
<evidence type="ECO:0000256" key="1">
    <source>
        <dbReference type="SAM" id="MobiDB-lite"/>
    </source>
</evidence>
<dbReference type="SUPFAM" id="SSF52047">
    <property type="entry name" value="RNI-like"/>
    <property type="match status" value="1"/>
</dbReference>
<feature type="region of interest" description="Disordered" evidence="1">
    <location>
        <begin position="389"/>
        <end position="412"/>
    </location>
</feature>
<evidence type="ECO:0000313" key="3">
    <source>
        <dbReference type="EMBL" id="SPC83075.1"/>
    </source>
</evidence>
<proteinExistence type="predicted"/>
<dbReference type="InterPro" id="IPR032675">
    <property type="entry name" value="LRR_dom_sf"/>
</dbReference>
<dbReference type="Gene3D" id="3.50.50.60">
    <property type="entry name" value="FAD/NAD(P)-binding domain"/>
    <property type="match status" value="1"/>
</dbReference>
<dbReference type="Pfam" id="PF01494">
    <property type="entry name" value="FAD_binding_3"/>
    <property type="match status" value="1"/>
</dbReference>
<protein>
    <recommendedName>
        <fullName evidence="2">FAD-binding domain-containing protein</fullName>
    </recommendedName>
</protein>
<feature type="compositionally biased region" description="Acidic residues" evidence="1">
    <location>
        <begin position="397"/>
        <end position="407"/>
    </location>
</feature>
<dbReference type="GO" id="GO:0071949">
    <property type="term" value="F:FAD binding"/>
    <property type="evidence" value="ECO:0007669"/>
    <property type="project" value="InterPro"/>
</dbReference>
<dbReference type="InterPro" id="IPR002938">
    <property type="entry name" value="FAD-bd"/>
</dbReference>
<name>A0A2N9F7J9_FAGSY</name>
<dbReference type="Gene3D" id="3.80.10.10">
    <property type="entry name" value="Ribonuclease Inhibitor"/>
    <property type="match status" value="1"/>
</dbReference>
<dbReference type="AlphaFoldDB" id="A0A2N9F7J9"/>